<sequence>MKEERLKYLIDDQFRGLLKHNFLDTIYTFFRHCRPCSRPTPSPTQRKTKDEGALPGGPLFLGGTHPPGPLSCCCPRPIGPRALKPVPGMFGGIPLAGPGWLKYIAELGGVPIFGGNLGPDGPPGGTPERPGGTPGQTTGGENGGIKTAGDIGGPGPGDMLGVSGCNPPGGGIPSGPKASSPLPDCLDLPDLRFLLSSTSHVSSSLALSLLAPELSSMSFFTEPFTRSGEPIRDATYLYYQLQDNTQKNHYEHTILKSQLKASLTTRVVKTSILEDQSAKITISGYDIIRFFFLTESVTFISRFIFCGFPDQTRGYQETMHSTE</sequence>
<organism evidence="2 3">
    <name type="scientific">Cynara cardunculus var. scolymus</name>
    <name type="common">Globe artichoke</name>
    <name type="synonym">Cynara scolymus</name>
    <dbReference type="NCBI Taxonomy" id="59895"/>
    <lineage>
        <taxon>Eukaryota</taxon>
        <taxon>Viridiplantae</taxon>
        <taxon>Streptophyta</taxon>
        <taxon>Embryophyta</taxon>
        <taxon>Tracheophyta</taxon>
        <taxon>Spermatophyta</taxon>
        <taxon>Magnoliopsida</taxon>
        <taxon>eudicotyledons</taxon>
        <taxon>Gunneridae</taxon>
        <taxon>Pentapetalae</taxon>
        <taxon>asterids</taxon>
        <taxon>campanulids</taxon>
        <taxon>Asterales</taxon>
        <taxon>Asteraceae</taxon>
        <taxon>Carduoideae</taxon>
        <taxon>Cardueae</taxon>
        <taxon>Carduinae</taxon>
        <taxon>Cynara</taxon>
    </lineage>
</organism>
<protein>
    <submittedName>
        <fullName evidence="2">Uncharacterized protein</fullName>
    </submittedName>
</protein>
<feature type="compositionally biased region" description="Gly residues" evidence="1">
    <location>
        <begin position="132"/>
        <end position="143"/>
    </location>
</feature>
<feature type="region of interest" description="Disordered" evidence="1">
    <location>
        <begin position="38"/>
        <end position="61"/>
    </location>
</feature>
<accession>A0A103Y9J5</accession>
<evidence type="ECO:0000313" key="2">
    <source>
        <dbReference type="EMBL" id="KVI05022.1"/>
    </source>
</evidence>
<evidence type="ECO:0000313" key="3">
    <source>
        <dbReference type="Proteomes" id="UP000243975"/>
    </source>
</evidence>
<comment type="caution">
    <text evidence="2">The sequence shown here is derived from an EMBL/GenBank/DDBJ whole genome shotgun (WGS) entry which is preliminary data.</text>
</comment>
<keyword evidence="3" id="KW-1185">Reference proteome</keyword>
<feature type="region of interest" description="Disordered" evidence="1">
    <location>
        <begin position="115"/>
        <end position="148"/>
    </location>
</feature>
<dbReference type="Proteomes" id="UP000243975">
    <property type="component" value="Unassembled WGS sequence"/>
</dbReference>
<dbReference type="AlphaFoldDB" id="A0A103Y9J5"/>
<gene>
    <name evidence="2" type="ORF">Ccrd_016661</name>
</gene>
<dbReference type="Gramene" id="KVI05022">
    <property type="protein sequence ID" value="KVI05022"/>
    <property type="gene ID" value="Ccrd_016661"/>
</dbReference>
<name>A0A103Y9J5_CYNCS</name>
<proteinExistence type="predicted"/>
<dbReference type="EMBL" id="LEKV01001891">
    <property type="protein sequence ID" value="KVI05022.1"/>
    <property type="molecule type" value="Genomic_DNA"/>
</dbReference>
<evidence type="ECO:0000256" key="1">
    <source>
        <dbReference type="SAM" id="MobiDB-lite"/>
    </source>
</evidence>
<reference evidence="2 3" key="1">
    <citation type="journal article" date="2016" name="Sci. Rep.">
        <title>The genome sequence of the outbreeding globe artichoke constructed de novo incorporating a phase-aware low-pass sequencing strategy of F1 progeny.</title>
        <authorList>
            <person name="Scaglione D."/>
            <person name="Reyes-Chin-Wo S."/>
            <person name="Acquadro A."/>
            <person name="Froenicke L."/>
            <person name="Portis E."/>
            <person name="Beitel C."/>
            <person name="Tirone M."/>
            <person name="Mauro R."/>
            <person name="Lo Monaco A."/>
            <person name="Mauromicale G."/>
            <person name="Faccioli P."/>
            <person name="Cattivelli L."/>
            <person name="Rieseberg L."/>
            <person name="Michelmore R."/>
            <person name="Lanteri S."/>
        </authorList>
    </citation>
    <scope>NUCLEOTIDE SEQUENCE [LARGE SCALE GENOMIC DNA]</scope>
    <source>
        <strain evidence="2">2C</strain>
    </source>
</reference>